<dbReference type="GO" id="GO:0004852">
    <property type="term" value="F:uroporphyrinogen-III synthase activity"/>
    <property type="evidence" value="ECO:0007669"/>
    <property type="project" value="UniProtKB-UniRule"/>
</dbReference>
<accession>A0A177NE28</accession>
<evidence type="ECO:0000256" key="9">
    <source>
        <dbReference type="RuleBase" id="RU366031"/>
    </source>
</evidence>
<dbReference type="AlphaFoldDB" id="A0A177NE28"/>
<sequence length="260" mass="26966">MIAGLNGARILVTRPAAQAENLCGLIESRGGVPVRIPTLEITARQPEAQAVQDAETGDWLIFTSSNAVDFAIPAFGGKMPGWRGARIAAVGAATADALRRAGCAVDCVPAGEFSSEGLLAEPALQQVAGLRCTIVRGVGGREKLADGLRARGATVAYLEVYSRNRPAADIGGLHADLHPQRLAAVTATSVEALQNLVAILDGEAIERLRQIGLVVASERIGQNAEQLGFKRIAVSSQPTDAAILETLTTLLNGENSGGSN</sequence>
<name>A0A177NE28_9GAMM</name>
<evidence type="ECO:0000256" key="6">
    <source>
        <dbReference type="ARBA" id="ARBA00037589"/>
    </source>
</evidence>
<evidence type="ECO:0000256" key="3">
    <source>
        <dbReference type="ARBA" id="ARBA00013109"/>
    </source>
</evidence>
<dbReference type="EMBL" id="LUUJ01000080">
    <property type="protein sequence ID" value="OAI15864.1"/>
    <property type="molecule type" value="Genomic_DNA"/>
</dbReference>
<dbReference type="RefSeq" id="WP_157205547.1">
    <property type="nucleotide sequence ID" value="NZ_LUUJ01000080.1"/>
</dbReference>
<evidence type="ECO:0000256" key="1">
    <source>
        <dbReference type="ARBA" id="ARBA00004772"/>
    </source>
</evidence>
<evidence type="ECO:0000256" key="2">
    <source>
        <dbReference type="ARBA" id="ARBA00008133"/>
    </source>
</evidence>
<evidence type="ECO:0000256" key="7">
    <source>
        <dbReference type="ARBA" id="ARBA00040167"/>
    </source>
</evidence>
<dbReference type="OrthoDB" id="9787650at2"/>
<evidence type="ECO:0000259" key="10">
    <source>
        <dbReference type="Pfam" id="PF02602"/>
    </source>
</evidence>
<protein>
    <recommendedName>
        <fullName evidence="7 9">Uroporphyrinogen-III synthase</fullName>
        <ecNumber evidence="3 9">4.2.1.75</ecNumber>
    </recommendedName>
</protein>
<proteinExistence type="inferred from homology"/>
<comment type="similarity">
    <text evidence="2 9">Belongs to the uroporphyrinogen-III synthase family.</text>
</comment>
<dbReference type="Proteomes" id="UP000077857">
    <property type="component" value="Unassembled WGS sequence"/>
</dbReference>
<dbReference type="InterPro" id="IPR036108">
    <property type="entry name" value="4pyrrol_syn_uPrphyn_synt_sf"/>
</dbReference>
<dbReference type="CDD" id="cd06578">
    <property type="entry name" value="HemD"/>
    <property type="match status" value="1"/>
</dbReference>
<dbReference type="Gene3D" id="3.40.50.10090">
    <property type="match status" value="2"/>
</dbReference>
<comment type="caution">
    <text evidence="11">The sequence shown here is derived from an EMBL/GenBank/DDBJ whole genome shotgun (WGS) entry which is preliminary data.</text>
</comment>
<dbReference type="PANTHER" id="PTHR38042:SF1">
    <property type="entry name" value="UROPORPHYRINOGEN-III SYNTHASE, CHLOROPLASTIC"/>
    <property type="match status" value="1"/>
</dbReference>
<comment type="function">
    <text evidence="6 9">Catalyzes cyclization of the linear tetrapyrrole, hydroxymethylbilane, to the macrocyclic uroporphyrinogen III.</text>
</comment>
<gene>
    <name evidence="11" type="ORF">A1507_13670</name>
</gene>
<dbReference type="PANTHER" id="PTHR38042">
    <property type="entry name" value="UROPORPHYRINOGEN-III SYNTHASE, CHLOROPLASTIC"/>
    <property type="match status" value="1"/>
</dbReference>
<dbReference type="UniPathway" id="UPA00251">
    <property type="reaction ID" value="UER00320"/>
</dbReference>
<keyword evidence="5 9" id="KW-0627">Porphyrin biosynthesis</keyword>
<dbReference type="InterPro" id="IPR039793">
    <property type="entry name" value="UROS/Hem4"/>
</dbReference>
<dbReference type="EC" id="4.2.1.75" evidence="3 9"/>
<dbReference type="GO" id="GO:0006780">
    <property type="term" value="P:uroporphyrinogen III biosynthetic process"/>
    <property type="evidence" value="ECO:0007669"/>
    <property type="project" value="UniProtKB-UniRule"/>
</dbReference>
<evidence type="ECO:0000256" key="4">
    <source>
        <dbReference type="ARBA" id="ARBA00023239"/>
    </source>
</evidence>
<evidence type="ECO:0000313" key="12">
    <source>
        <dbReference type="Proteomes" id="UP000077857"/>
    </source>
</evidence>
<reference evidence="11 12" key="1">
    <citation type="submission" date="2016-03" db="EMBL/GenBank/DDBJ databases">
        <authorList>
            <person name="Ploux O."/>
        </authorList>
    </citation>
    <scope>NUCLEOTIDE SEQUENCE [LARGE SCALE GENOMIC DNA]</scope>
    <source>
        <strain evidence="11 12">R-45378</strain>
    </source>
</reference>
<dbReference type="InterPro" id="IPR003754">
    <property type="entry name" value="4pyrrol_synth_uPrphyn_synth"/>
</dbReference>
<comment type="pathway">
    <text evidence="1 9">Porphyrin-containing compound metabolism; protoporphyrin-IX biosynthesis; coproporphyrinogen-III from 5-aminolevulinate: step 3/4.</text>
</comment>
<evidence type="ECO:0000256" key="8">
    <source>
        <dbReference type="ARBA" id="ARBA00048617"/>
    </source>
</evidence>
<feature type="domain" description="Tetrapyrrole biosynthesis uroporphyrinogen III synthase" evidence="10">
    <location>
        <begin position="24"/>
        <end position="244"/>
    </location>
</feature>
<organism evidence="11 12">
    <name type="scientific">Methylomonas koyamae</name>
    <dbReference type="NCBI Taxonomy" id="702114"/>
    <lineage>
        <taxon>Bacteria</taxon>
        <taxon>Pseudomonadati</taxon>
        <taxon>Pseudomonadota</taxon>
        <taxon>Gammaproteobacteria</taxon>
        <taxon>Methylococcales</taxon>
        <taxon>Methylococcaceae</taxon>
        <taxon>Methylomonas</taxon>
    </lineage>
</organism>
<keyword evidence="4 9" id="KW-0456">Lyase</keyword>
<evidence type="ECO:0000313" key="11">
    <source>
        <dbReference type="EMBL" id="OAI15864.1"/>
    </source>
</evidence>
<comment type="catalytic activity">
    <reaction evidence="8 9">
        <text>hydroxymethylbilane = uroporphyrinogen III + H2O</text>
        <dbReference type="Rhea" id="RHEA:18965"/>
        <dbReference type="ChEBI" id="CHEBI:15377"/>
        <dbReference type="ChEBI" id="CHEBI:57308"/>
        <dbReference type="ChEBI" id="CHEBI:57845"/>
        <dbReference type="EC" id="4.2.1.75"/>
    </reaction>
</comment>
<dbReference type="GO" id="GO:0006782">
    <property type="term" value="P:protoporphyrinogen IX biosynthetic process"/>
    <property type="evidence" value="ECO:0007669"/>
    <property type="project" value="UniProtKB-UniRule"/>
</dbReference>
<evidence type="ECO:0000256" key="5">
    <source>
        <dbReference type="ARBA" id="ARBA00023244"/>
    </source>
</evidence>
<dbReference type="Pfam" id="PF02602">
    <property type="entry name" value="HEM4"/>
    <property type="match status" value="1"/>
</dbReference>
<dbReference type="SUPFAM" id="SSF69618">
    <property type="entry name" value="HemD-like"/>
    <property type="match status" value="1"/>
</dbReference>